<evidence type="ECO:0000313" key="4">
    <source>
        <dbReference type="Proteomes" id="UP001152797"/>
    </source>
</evidence>
<dbReference type="GO" id="GO:0051213">
    <property type="term" value="F:dioxygenase activity"/>
    <property type="evidence" value="ECO:0007669"/>
    <property type="project" value="UniProtKB-KW"/>
</dbReference>
<reference evidence="2" key="1">
    <citation type="submission" date="2022-10" db="EMBL/GenBank/DDBJ databases">
        <authorList>
            <person name="Chen Y."/>
            <person name="Dougan E. K."/>
            <person name="Chan C."/>
            <person name="Rhodes N."/>
            <person name="Thang M."/>
        </authorList>
    </citation>
    <scope>NUCLEOTIDE SEQUENCE</scope>
</reference>
<dbReference type="EMBL" id="CAMXCT020001007">
    <property type="protein sequence ID" value="CAL1139044.1"/>
    <property type="molecule type" value="Genomic_DNA"/>
</dbReference>
<dbReference type="OrthoDB" id="432770at2759"/>
<evidence type="ECO:0000313" key="2">
    <source>
        <dbReference type="EMBL" id="CAI3985669.1"/>
    </source>
</evidence>
<evidence type="ECO:0000313" key="3">
    <source>
        <dbReference type="EMBL" id="CAL4772981.1"/>
    </source>
</evidence>
<protein>
    <submittedName>
        <fullName evidence="3">Fe2OG dioxygenase domain-containing protein</fullName>
    </submittedName>
</protein>
<name>A0A9P1FQC6_9DINO</name>
<dbReference type="Proteomes" id="UP001152797">
    <property type="component" value="Unassembled WGS sequence"/>
</dbReference>
<feature type="compositionally biased region" description="Low complexity" evidence="1">
    <location>
        <begin position="347"/>
        <end position="364"/>
    </location>
</feature>
<feature type="compositionally biased region" description="Basic and acidic residues" evidence="1">
    <location>
        <begin position="31"/>
        <end position="46"/>
    </location>
</feature>
<dbReference type="EMBL" id="CAMXCT030001007">
    <property type="protein sequence ID" value="CAL4772981.1"/>
    <property type="molecule type" value="Genomic_DNA"/>
</dbReference>
<feature type="region of interest" description="Disordered" evidence="1">
    <location>
        <begin position="251"/>
        <end position="270"/>
    </location>
</feature>
<feature type="region of interest" description="Disordered" evidence="1">
    <location>
        <begin position="338"/>
        <end position="370"/>
    </location>
</feature>
<gene>
    <name evidence="2" type="ORF">C1SCF055_LOCUS13094</name>
</gene>
<dbReference type="EMBL" id="CAMXCT010001007">
    <property type="protein sequence ID" value="CAI3985669.1"/>
    <property type="molecule type" value="Genomic_DNA"/>
</dbReference>
<dbReference type="AlphaFoldDB" id="A0A9P1FQC6"/>
<accession>A0A9P1FQC6</accession>
<keyword evidence="4" id="KW-1185">Reference proteome</keyword>
<reference evidence="3 4" key="2">
    <citation type="submission" date="2024-05" db="EMBL/GenBank/DDBJ databases">
        <authorList>
            <person name="Chen Y."/>
            <person name="Shah S."/>
            <person name="Dougan E. K."/>
            <person name="Thang M."/>
            <person name="Chan C."/>
        </authorList>
    </citation>
    <scope>NUCLEOTIDE SEQUENCE [LARGE SCALE GENOMIC DNA]</scope>
</reference>
<keyword evidence="3" id="KW-0560">Oxidoreductase</keyword>
<organism evidence="2">
    <name type="scientific">Cladocopium goreaui</name>
    <dbReference type="NCBI Taxonomy" id="2562237"/>
    <lineage>
        <taxon>Eukaryota</taxon>
        <taxon>Sar</taxon>
        <taxon>Alveolata</taxon>
        <taxon>Dinophyceae</taxon>
        <taxon>Suessiales</taxon>
        <taxon>Symbiodiniaceae</taxon>
        <taxon>Cladocopium</taxon>
    </lineage>
</organism>
<comment type="caution">
    <text evidence="2">The sequence shown here is derived from an EMBL/GenBank/DDBJ whole genome shotgun (WGS) entry which is preliminary data.</text>
</comment>
<proteinExistence type="predicted"/>
<evidence type="ECO:0000256" key="1">
    <source>
        <dbReference type="SAM" id="MobiDB-lite"/>
    </source>
</evidence>
<feature type="region of interest" description="Disordered" evidence="1">
    <location>
        <begin position="31"/>
        <end position="59"/>
    </location>
</feature>
<sequence>MEEERSEQCDVEDFLQRAALPLLFYAKKAKNEINSEKTDKTHKAEGQAEEEAGQSGYASDEAKEAASALLCIRLLAQQLQSMASSANSSVMAQENSSSNVDAEEVASRPCAEHLPSAAGGRCMAPEIEDLALAMAHWVSTEWCSPRIEVVDYLPCCREEKSNFLLSKDCDHLKMKAVLDIVLFAPMPDGQEIGRQRLLHHGPWHTFSPVPGGWHTSYPAGAALHRWEEVTAAGLLLLAAAKTFKQQRERDLLSAETAETEETQELCRPQEHPAQSSAVLVYGACDGLLASFLAQHAPEVQVDLLDGELSGLDLLRKHFNLRLGGPGLLKGSCRVLGKPSPNEREAGSADVDSADVEVASDTGGTDETGETGERIASREHYDGIVVMKPFGQNFRPNPSISSISSISSILPGEGPGQHQEHQVKSPLPLRTLRKGGLLLVEATPEDRNQLEKLGEVLELNDLLQGDDDLDEDVDATVLCIVTPRARTLNGLETPQMDSFKELICPESWFELLLERGGVVGGAPDVLNAQKTRVVPAGKMCAEDLATLTRLAGRATDCGREIRSPQSDSWQVLFLQTNGFFEDQAPHLLKRLADIARSVALKEKWVTMEQADRLQARVIEWHQQDAPGPGIPDPRHYDMDSLITVDVMCSEPGRDFLGGQLQTLEVDGLKEHSFQLCDILVFQAHKYHCVAPVVQGCRRALVLEFWDGPARHCPHRCTSFERICPQENRHGEHTTRKALGRLLPFRLAAKRRHHLRSL</sequence>
<keyword evidence="3" id="KW-0223">Dioxygenase</keyword>